<dbReference type="RefSeq" id="WP_269946984.1">
    <property type="nucleotide sequence ID" value="NZ_JAKMUU010000007.1"/>
</dbReference>
<evidence type="ECO:0000313" key="2">
    <source>
        <dbReference type="EMBL" id="MCZ9307881.1"/>
    </source>
</evidence>
<protein>
    <submittedName>
        <fullName evidence="2">Uncharacterized protein</fullName>
    </submittedName>
</protein>
<reference evidence="2" key="1">
    <citation type="submission" date="2022-02" db="EMBL/GenBank/DDBJ databases">
        <title>Corynebacterium sp. from urogenital microbiome.</title>
        <authorList>
            <person name="Cappelli E.A."/>
            <person name="Ribeiro T.G."/>
            <person name="Peixe L."/>
        </authorList>
    </citation>
    <scope>NUCLEOTIDE SEQUENCE</scope>
    <source>
        <strain evidence="2">C8Ua_181</strain>
    </source>
</reference>
<name>A0A9X3RUE4_9CORY</name>
<feature type="compositionally biased region" description="Basic and acidic residues" evidence="1">
    <location>
        <begin position="91"/>
        <end position="100"/>
    </location>
</feature>
<dbReference type="EMBL" id="JAKMUU010000007">
    <property type="protein sequence ID" value="MCZ9307881.1"/>
    <property type="molecule type" value="Genomic_DNA"/>
</dbReference>
<sequence>MKGVLDDENRQSSDATKLYYNSGFATISITDPREQSDKGISQLRKCFALADARVTATPLLGSTLADLGSAGSSHLRRRPPKAQRSCSTKDGPSHTERSTKDLYPACVSQPTRRYPR</sequence>
<gene>
    <name evidence="2" type="ORF">L8V01_10380</name>
</gene>
<evidence type="ECO:0000313" key="3">
    <source>
        <dbReference type="Proteomes" id="UP001146430"/>
    </source>
</evidence>
<comment type="caution">
    <text evidence="2">The sequence shown here is derived from an EMBL/GenBank/DDBJ whole genome shotgun (WGS) entry which is preliminary data.</text>
</comment>
<organism evidence="2 3">
    <name type="scientific">Corynebacterium curieae</name>
    <dbReference type="NCBI Taxonomy" id="2913500"/>
    <lineage>
        <taxon>Bacteria</taxon>
        <taxon>Bacillati</taxon>
        <taxon>Actinomycetota</taxon>
        <taxon>Actinomycetes</taxon>
        <taxon>Mycobacteriales</taxon>
        <taxon>Corynebacteriaceae</taxon>
        <taxon>Corynebacterium</taxon>
    </lineage>
</organism>
<feature type="region of interest" description="Disordered" evidence="1">
    <location>
        <begin position="63"/>
        <end position="116"/>
    </location>
</feature>
<accession>A0A9X3RUE4</accession>
<dbReference type="Proteomes" id="UP001146430">
    <property type="component" value="Unassembled WGS sequence"/>
</dbReference>
<evidence type="ECO:0000256" key="1">
    <source>
        <dbReference type="SAM" id="MobiDB-lite"/>
    </source>
</evidence>
<dbReference type="AlphaFoldDB" id="A0A9X3RUE4"/>
<proteinExistence type="predicted"/>